<dbReference type="InterPro" id="IPR001480">
    <property type="entry name" value="Bulb-type_lectin_dom"/>
</dbReference>
<comment type="subcellular location">
    <subcellularLocation>
        <location evidence="1">Membrane</location>
        <topology evidence="1">Single-pass type I membrane protein</topology>
    </subcellularLocation>
</comment>
<evidence type="ECO:0000256" key="21">
    <source>
        <dbReference type="SAM" id="SignalP"/>
    </source>
</evidence>
<dbReference type="PANTHER" id="PTHR47976:SF108">
    <property type="entry name" value="G-TYPE LECTIN S-RECEPTOR-LIKE SERINE_THREONINE-PROTEIN KINASE LECRK1"/>
    <property type="match status" value="1"/>
</dbReference>
<keyword evidence="8 18" id="KW-0547">Nucleotide-binding</keyword>
<proteinExistence type="inferred from homology"/>
<feature type="domain" description="Protein kinase" evidence="22">
    <location>
        <begin position="508"/>
        <end position="783"/>
    </location>
</feature>
<keyword evidence="2 18" id="KW-0723">Serine/threonine-protein kinase</keyword>
<keyword evidence="10 18" id="KW-0067">ATP-binding</keyword>
<evidence type="ECO:0000256" key="14">
    <source>
        <dbReference type="ARBA" id="ARBA00023170"/>
    </source>
</evidence>
<dbReference type="SMART" id="SM00220">
    <property type="entry name" value="S_TKc"/>
    <property type="match status" value="1"/>
</dbReference>
<keyword evidence="7" id="KW-0430">Lectin</keyword>
<protein>
    <recommendedName>
        <fullName evidence="18">Receptor-like serine/threonine-protein kinase</fullName>
        <ecNumber evidence="18">2.7.11.1</ecNumber>
    </recommendedName>
</protein>
<dbReference type="PANTHER" id="PTHR47976">
    <property type="entry name" value="G-TYPE LECTIN S-RECEPTOR-LIKE SERINE/THREONINE-PROTEIN KINASE SD2-5"/>
    <property type="match status" value="1"/>
</dbReference>
<comment type="caution">
    <text evidence="24">The sequence shown here is derived from an EMBL/GenBank/DDBJ whole genome shotgun (WGS) entry which is preliminary data.</text>
</comment>
<feature type="chain" id="PRO_5043856118" description="Receptor-like serine/threonine-protein kinase" evidence="21">
    <location>
        <begin position="26"/>
        <end position="794"/>
    </location>
</feature>
<dbReference type="Pfam" id="PF00069">
    <property type="entry name" value="Pkinase"/>
    <property type="match status" value="1"/>
</dbReference>
<dbReference type="PIRSF" id="PIRSF000641">
    <property type="entry name" value="SRK"/>
    <property type="match status" value="1"/>
</dbReference>
<dbReference type="InterPro" id="IPR051343">
    <property type="entry name" value="G-type_lectin_kinases/EP1-like"/>
</dbReference>
<comment type="catalytic activity">
    <reaction evidence="17 18">
        <text>L-seryl-[protein] + ATP = O-phospho-L-seryl-[protein] + ADP + H(+)</text>
        <dbReference type="Rhea" id="RHEA:17989"/>
        <dbReference type="Rhea" id="RHEA-COMP:9863"/>
        <dbReference type="Rhea" id="RHEA-COMP:11604"/>
        <dbReference type="ChEBI" id="CHEBI:15378"/>
        <dbReference type="ChEBI" id="CHEBI:29999"/>
        <dbReference type="ChEBI" id="CHEBI:30616"/>
        <dbReference type="ChEBI" id="CHEBI:83421"/>
        <dbReference type="ChEBI" id="CHEBI:456216"/>
        <dbReference type="EC" id="2.7.11.1"/>
    </reaction>
</comment>
<feature type="transmembrane region" description="Helical" evidence="20">
    <location>
        <begin position="447"/>
        <end position="474"/>
    </location>
</feature>
<evidence type="ECO:0000256" key="19">
    <source>
        <dbReference type="PROSITE-ProRule" id="PRU10141"/>
    </source>
</evidence>
<evidence type="ECO:0000259" key="22">
    <source>
        <dbReference type="PROSITE" id="PS50011"/>
    </source>
</evidence>
<evidence type="ECO:0000256" key="10">
    <source>
        <dbReference type="ARBA" id="ARBA00022840"/>
    </source>
</evidence>
<evidence type="ECO:0000256" key="16">
    <source>
        <dbReference type="ARBA" id="ARBA00047899"/>
    </source>
</evidence>
<dbReference type="SUPFAM" id="SSF56112">
    <property type="entry name" value="Protein kinase-like (PK-like)"/>
    <property type="match status" value="1"/>
</dbReference>
<keyword evidence="12 20" id="KW-0472">Membrane</keyword>
<evidence type="ECO:0000256" key="17">
    <source>
        <dbReference type="ARBA" id="ARBA00048679"/>
    </source>
</evidence>
<evidence type="ECO:0000256" key="7">
    <source>
        <dbReference type="ARBA" id="ARBA00022734"/>
    </source>
</evidence>
<evidence type="ECO:0000256" key="5">
    <source>
        <dbReference type="ARBA" id="ARBA00022692"/>
    </source>
</evidence>
<keyword evidence="3" id="KW-0245">EGF-like domain</keyword>
<feature type="domain" description="Bulb-type lectin" evidence="23">
    <location>
        <begin position="28"/>
        <end position="150"/>
    </location>
</feature>
<evidence type="ECO:0000256" key="15">
    <source>
        <dbReference type="ARBA" id="ARBA00023180"/>
    </source>
</evidence>
<dbReference type="FunFam" id="2.90.10.10:FF:000013">
    <property type="entry name" value="G-type lectin S-receptor-like serine/threonine-protein kinase LECRK1"/>
    <property type="match status" value="1"/>
</dbReference>
<feature type="binding site" evidence="19">
    <location>
        <position position="538"/>
    </location>
    <ligand>
        <name>ATP</name>
        <dbReference type="ChEBI" id="CHEBI:30616"/>
    </ligand>
</feature>
<keyword evidence="14" id="KW-0675">Receptor</keyword>
<dbReference type="AlphaFoldDB" id="A0AAW1XXL1"/>
<dbReference type="Proteomes" id="UP001457282">
    <property type="component" value="Unassembled WGS sequence"/>
</dbReference>
<evidence type="ECO:0000256" key="8">
    <source>
        <dbReference type="ARBA" id="ARBA00022741"/>
    </source>
</evidence>
<feature type="signal peptide" evidence="21">
    <location>
        <begin position="1"/>
        <end position="25"/>
    </location>
</feature>
<comment type="similarity">
    <text evidence="18">Belongs to the protein kinase superfamily. Ser/Thr protein kinase family.</text>
</comment>
<keyword evidence="15" id="KW-0325">Glycoprotein</keyword>
<evidence type="ECO:0000256" key="20">
    <source>
        <dbReference type="SAM" id="Phobius"/>
    </source>
</evidence>
<keyword evidence="13" id="KW-1015">Disulfide bond</keyword>
<dbReference type="SUPFAM" id="SSF51110">
    <property type="entry name" value="alpha-D-mannose-specific plant lectins"/>
    <property type="match status" value="1"/>
</dbReference>
<keyword evidence="25" id="KW-1185">Reference proteome</keyword>
<dbReference type="SMART" id="SM00108">
    <property type="entry name" value="B_lectin"/>
    <property type="match status" value="1"/>
</dbReference>
<keyword evidence="5 20" id="KW-0812">Transmembrane</keyword>
<evidence type="ECO:0000256" key="4">
    <source>
        <dbReference type="ARBA" id="ARBA00022679"/>
    </source>
</evidence>
<reference evidence="24 25" key="1">
    <citation type="journal article" date="2023" name="G3 (Bethesda)">
        <title>A chromosome-length genome assembly and annotation of blackberry (Rubus argutus, cv. 'Hillquist').</title>
        <authorList>
            <person name="Bruna T."/>
            <person name="Aryal R."/>
            <person name="Dudchenko O."/>
            <person name="Sargent D.J."/>
            <person name="Mead D."/>
            <person name="Buti M."/>
            <person name="Cavallini A."/>
            <person name="Hytonen T."/>
            <person name="Andres J."/>
            <person name="Pham M."/>
            <person name="Weisz D."/>
            <person name="Mascagni F."/>
            <person name="Usai G."/>
            <person name="Natali L."/>
            <person name="Bassil N."/>
            <person name="Fernandez G.E."/>
            <person name="Lomsadze A."/>
            <person name="Armour M."/>
            <person name="Olukolu B."/>
            <person name="Poorten T."/>
            <person name="Britton C."/>
            <person name="Davik J."/>
            <person name="Ashrafi H."/>
            <person name="Aiden E.L."/>
            <person name="Borodovsky M."/>
            <person name="Worthington M."/>
        </authorList>
    </citation>
    <scope>NUCLEOTIDE SEQUENCE [LARGE SCALE GENOMIC DNA]</scope>
    <source>
        <strain evidence="24">PI 553951</strain>
    </source>
</reference>
<dbReference type="GO" id="GO:0005524">
    <property type="term" value="F:ATP binding"/>
    <property type="evidence" value="ECO:0007669"/>
    <property type="project" value="UniProtKB-UniRule"/>
</dbReference>
<organism evidence="24 25">
    <name type="scientific">Rubus argutus</name>
    <name type="common">Southern blackberry</name>
    <dbReference type="NCBI Taxonomy" id="59490"/>
    <lineage>
        <taxon>Eukaryota</taxon>
        <taxon>Viridiplantae</taxon>
        <taxon>Streptophyta</taxon>
        <taxon>Embryophyta</taxon>
        <taxon>Tracheophyta</taxon>
        <taxon>Spermatophyta</taxon>
        <taxon>Magnoliopsida</taxon>
        <taxon>eudicotyledons</taxon>
        <taxon>Gunneridae</taxon>
        <taxon>Pentapetalae</taxon>
        <taxon>rosids</taxon>
        <taxon>fabids</taxon>
        <taxon>Rosales</taxon>
        <taxon>Rosaceae</taxon>
        <taxon>Rosoideae</taxon>
        <taxon>Rosoideae incertae sedis</taxon>
        <taxon>Rubus</taxon>
    </lineage>
</organism>
<dbReference type="InterPro" id="IPR008271">
    <property type="entry name" value="Ser/Thr_kinase_AS"/>
</dbReference>
<dbReference type="InterPro" id="IPR024171">
    <property type="entry name" value="SRK-like_kinase"/>
</dbReference>
<evidence type="ECO:0000256" key="6">
    <source>
        <dbReference type="ARBA" id="ARBA00022729"/>
    </source>
</evidence>
<evidence type="ECO:0000256" key="12">
    <source>
        <dbReference type="ARBA" id="ARBA00023136"/>
    </source>
</evidence>
<dbReference type="PROSITE" id="PS50011">
    <property type="entry name" value="PROTEIN_KINASE_DOM"/>
    <property type="match status" value="1"/>
</dbReference>
<keyword evidence="11 20" id="KW-1133">Transmembrane helix</keyword>
<name>A0AAW1XXL1_RUBAR</name>
<dbReference type="FunFam" id="1.10.510.10:FF:000237">
    <property type="entry name" value="G-type lectin S-receptor-like serine/threonine-protein kinase"/>
    <property type="match status" value="1"/>
</dbReference>
<dbReference type="InterPro" id="IPR000719">
    <property type="entry name" value="Prot_kinase_dom"/>
</dbReference>
<evidence type="ECO:0000259" key="23">
    <source>
        <dbReference type="PROSITE" id="PS50927"/>
    </source>
</evidence>
<dbReference type="GO" id="GO:0016020">
    <property type="term" value="C:membrane"/>
    <property type="evidence" value="ECO:0007669"/>
    <property type="project" value="UniProtKB-SubCell"/>
</dbReference>
<evidence type="ECO:0000256" key="3">
    <source>
        <dbReference type="ARBA" id="ARBA00022536"/>
    </source>
</evidence>
<dbReference type="Gene3D" id="2.90.10.10">
    <property type="entry name" value="Bulb-type lectin domain"/>
    <property type="match status" value="2"/>
</dbReference>
<sequence length="794" mass="89053">MVFTLSYSLCFLLLLLKLLPFSIIAQTYKNIYLGSSLIAQDSNSSWASQSGEFAFGFQKIGNDGFLLAIWFNKIPERTIVWSFDGSILVQQGSTVELTADGQLLLHDISTGKDISVSSSAGTGVTHAAMLDSGNFVLANQNSISSWESFDRPTDTILPTQTLSRGSILFASHTRTNYSKGRFMLTLESDGNLVFYTTKFPLDSRNFIYNKTEVSGFEVIFNQSGSIYVTAQNGSILYELSSNVVSNMQDYYQRATLGYDGVLRHYIYPKSDSRVERGWSTLFFTPPNICTSVLEGTGGGACGFNSLCRNDDLEGPSCHCPEGYNFTDPKDLLKGCKQDFVSQSCGEESQETDLFYLHDMRSTDWAGSANYEFFDSVSEDWCRKSCLGDCFCDIAFFKEQMCWKKSIPLSNGRIDLSSDWKAMVKIRNRNSSSTTVGADSGKKDNSALILHGIVFLISCSLFVFLCLIATCLLVYRIYHRIAKVSKLYPGIQGVTLRCFTYMELKEATDGFKKELGRGAFATVFKGVLVSENGKYVAVKRLLDTMVRESDMEFKAEVSTIGRTNHRNLVQLLGFCNEGQHRILVYELMSNGTLASFLFGESKLNWHRRKQIALGIARGLLYLHEDCSSQIIHCDIKPENVLLDDTFTARIADFGLAKLLKTDQTRTITAIRGTKGYLAPEWFKCLPITVKVDVYSYGILLLEIICCRKNFEAKANDENEMLLADWAYSCYNQRKLHLLVDNDDEALDDMKKMEKSVMTALWCIQQDPSLRPTMKDVMQMLEGTVDISIPPNPSSL</sequence>
<dbReference type="InterPro" id="IPR011009">
    <property type="entry name" value="Kinase-like_dom_sf"/>
</dbReference>
<evidence type="ECO:0000313" key="25">
    <source>
        <dbReference type="Proteomes" id="UP001457282"/>
    </source>
</evidence>
<evidence type="ECO:0000313" key="24">
    <source>
        <dbReference type="EMBL" id="KAK9941253.1"/>
    </source>
</evidence>
<keyword evidence="4 18" id="KW-0808">Transferase</keyword>
<gene>
    <name evidence="24" type="ORF">M0R45_017867</name>
</gene>
<dbReference type="Gene3D" id="1.10.510.10">
    <property type="entry name" value="Transferase(Phosphotransferase) domain 1"/>
    <property type="match status" value="1"/>
</dbReference>
<dbReference type="EC" id="2.7.11.1" evidence="18"/>
<keyword evidence="9 18" id="KW-0418">Kinase</keyword>
<evidence type="ECO:0000256" key="11">
    <source>
        <dbReference type="ARBA" id="ARBA00022989"/>
    </source>
</evidence>
<dbReference type="PROSITE" id="PS00107">
    <property type="entry name" value="PROTEIN_KINASE_ATP"/>
    <property type="match status" value="1"/>
</dbReference>
<dbReference type="InterPro" id="IPR017441">
    <property type="entry name" value="Protein_kinase_ATP_BS"/>
</dbReference>
<dbReference type="Gene3D" id="3.30.200.20">
    <property type="entry name" value="Phosphorylase Kinase, domain 1"/>
    <property type="match status" value="1"/>
</dbReference>
<evidence type="ECO:0000256" key="18">
    <source>
        <dbReference type="PIRNR" id="PIRNR000641"/>
    </source>
</evidence>
<dbReference type="InterPro" id="IPR036426">
    <property type="entry name" value="Bulb-type_lectin_dom_sf"/>
</dbReference>
<dbReference type="GO" id="GO:0004674">
    <property type="term" value="F:protein serine/threonine kinase activity"/>
    <property type="evidence" value="ECO:0007669"/>
    <property type="project" value="UniProtKB-KW"/>
</dbReference>
<accession>A0AAW1XXL1</accession>
<evidence type="ECO:0000256" key="1">
    <source>
        <dbReference type="ARBA" id="ARBA00004479"/>
    </source>
</evidence>
<comment type="catalytic activity">
    <reaction evidence="16 18">
        <text>L-threonyl-[protein] + ATP = O-phospho-L-threonyl-[protein] + ADP + H(+)</text>
        <dbReference type="Rhea" id="RHEA:46608"/>
        <dbReference type="Rhea" id="RHEA-COMP:11060"/>
        <dbReference type="Rhea" id="RHEA-COMP:11605"/>
        <dbReference type="ChEBI" id="CHEBI:15378"/>
        <dbReference type="ChEBI" id="CHEBI:30013"/>
        <dbReference type="ChEBI" id="CHEBI:30616"/>
        <dbReference type="ChEBI" id="CHEBI:61977"/>
        <dbReference type="ChEBI" id="CHEBI:456216"/>
        <dbReference type="EC" id="2.7.11.1"/>
    </reaction>
</comment>
<dbReference type="FunFam" id="3.30.200.20:FF:000059">
    <property type="entry name" value="S-receptor-like serine/threonine-protein kinase"/>
    <property type="match status" value="1"/>
</dbReference>
<dbReference type="Pfam" id="PF01453">
    <property type="entry name" value="B_lectin"/>
    <property type="match status" value="1"/>
</dbReference>
<dbReference type="PROSITE" id="PS00108">
    <property type="entry name" value="PROTEIN_KINASE_ST"/>
    <property type="match status" value="1"/>
</dbReference>
<evidence type="ECO:0000256" key="2">
    <source>
        <dbReference type="ARBA" id="ARBA00022527"/>
    </source>
</evidence>
<dbReference type="GO" id="GO:0030246">
    <property type="term" value="F:carbohydrate binding"/>
    <property type="evidence" value="ECO:0007669"/>
    <property type="project" value="UniProtKB-KW"/>
</dbReference>
<evidence type="ECO:0000256" key="13">
    <source>
        <dbReference type="ARBA" id="ARBA00023157"/>
    </source>
</evidence>
<dbReference type="PROSITE" id="PS50927">
    <property type="entry name" value="BULB_LECTIN"/>
    <property type="match status" value="1"/>
</dbReference>
<dbReference type="EMBL" id="JBEDUW010000003">
    <property type="protein sequence ID" value="KAK9941253.1"/>
    <property type="molecule type" value="Genomic_DNA"/>
</dbReference>
<keyword evidence="6 21" id="KW-0732">Signal</keyword>
<evidence type="ECO:0000256" key="9">
    <source>
        <dbReference type="ARBA" id="ARBA00022777"/>
    </source>
</evidence>